<keyword evidence="3" id="KW-0540">Nuclease</keyword>
<dbReference type="AlphaFoldDB" id="A0A2I0JVT0"/>
<dbReference type="CDD" id="cd00303">
    <property type="entry name" value="retropepsin_like"/>
    <property type="match status" value="1"/>
</dbReference>
<gene>
    <name evidence="6" type="ORF">CRG98_019188</name>
</gene>
<reference evidence="6 7" key="1">
    <citation type="submission" date="2017-11" db="EMBL/GenBank/DDBJ databases">
        <title>De-novo sequencing of pomegranate (Punica granatum L.) genome.</title>
        <authorList>
            <person name="Akparov Z."/>
            <person name="Amiraslanov A."/>
            <person name="Hajiyeva S."/>
            <person name="Abbasov M."/>
            <person name="Kaur K."/>
            <person name="Hamwieh A."/>
            <person name="Solovyev V."/>
            <person name="Salamov A."/>
            <person name="Braich B."/>
            <person name="Kosarev P."/>
            <person name="Mahmoud A."/>
            <person name="Hajiyev E."/>
            <person name="Babayeva S."/>
            <person name="Izzatullayeva V."/>
            <person name="Mammadov A."/>
            <person name="Mammadov A."/>
            <person name="Sharifova S."/>
            <person name="Ojaghi J."/>
            <person name="Eynullazada K."/>
            <person name="Bayramov B."/>
            <person name="Abdulazimova A."/>
            <person name="Shahmuradov I."/>
        </authorList>
    </citation>
    <scope>NUCLEOTIDE SEQUENCE [LARGE SCALE GENOMIC DNA]</scope>
    <source>
        <strain evidence="7">cv. AG2017</strain>
        <tissue evidence="6">Leaf</tissue>
    </source>
</reference>
<keyword evidence="4" id="KW-0255">Endonuclease</keyword>
<feature type="region of interest" description="Disordered" evidence="5">
    <location>
        <begin position="194"/>
        <end position="218"/>
    </location>
</feature>
<dbReference type="GO" id="GO:0016779">
    <property type="term" value="F:nucleotidyltransferase activity"/>
    <property type="evidence" value="ECO:0007669"/>
    <property type="project" value="UniProtKB-KW"/>
</dbReference>
<sequence>MATNMAKLLALLRGPNRASSSSTPPPGPGPTVDPTPWAPPTQAPENVEAPAPPTLYPSTVHPFTSQLPPPPAPSVVLLPPATFLSSEHILSAPPPVSIPAPAMAYSVPPPMVFPASTALAPTHLQATELPPYPSLQPHAGPSYQAPPPINTTFHEPGTPTHAAQFASPTHFFPEADAKQERRLKRMEETIRALQAGDARPDAHHGDAPSYAPACTEYRPQPPTQPIYYSALPPPPLPTVSSPVVHHYAPAPSQAPQYQPPAPRTSQPTQRAPPPQGQQGGASQPLPRRQYPALPVPLSYIYRQIRDKVGTTAPSPSFDPTIQDQSKRCEYHQGAPGHTIDNCWKLREKIQEMMDAKELVFNAVRSPNVQANPLPDHGHQARAKASKINVDLNRIHPSKTAVRAFDGSRREVNGEIDLLIDIGPCSFSVTFQVLDIPNTFSLLLGRPWIHSAGAILSSLHQKVKFIVEERIITVKGEEDYAIYKETAVPCISVGDDENLPFYSFETISVIRDYGEVGSSRADRMIGKPGPIYFGEGLDEDSLVPEIEENLRRLEDRQLTSLEPTEEINVGTEAEPRILKIGTSLDPTQPVRMIDFLIRRRSPRQLKRLFDRLKEYKLRLNPAKCTFGARSGKLLGFVVSERGIEVDPDKVKAIKELPPPSSAREVRGFLGRLNYIARFIANLIDKCQPLFHLLRKNAAIEWDEECQKAFDTIQAPSSTRNLAKWRCQLTEYYIEYVSRTSVKGQAIANHLAEFPIEDHTSINLDFPNEWILQ</sequence>
<name>A0A2I0JVT0_PUNGR</name>
<dbReference type="Gene3D" id="2.40.70.10">
    <property type="entry name" value="Acid Proteases"/>
    <property type="match status" value="1"/>
</dbReference>
<dbReference type="EMBL" id="PGOL01001151">
    <property type="protein sequence ID" value="PKI60424.1"/>
    <property type="molecule type" value="Genomic_DNA"/>
</dbReference>
<keyword evidence="4" id="KW-0378">Hydrolase</keyword>
<evidence type="ECO:0000256" key="4">
    <source>
        <dbReference type="ARBA" id="ARBA00022759"/>
    </source>
</evidence>
<dbReference type="SUPFAM" id="SSF56672">
    <property type="entry name" value="DNA/RNA polymerases"/>
    <property type="match status" value="1"/>
</dbReference>
<dbReference type="Gene3D" id="3.30.70.270">
    <property type="match status" value="2"/>
</dbReference>
<proteinExistence type="predicted"/>
<feature type="compositionally biased region" description="Pro residues" evidence="5">
    <location>
        <begin position="23"/>
        <end position="42"/>
    </location>
</feature>
<evidence type="ECO:0000313" key="6">
    <source>
        <dbReference type="EMBL" id="PKI60424.1"/>
    </source>
</evidence>
<feature type="non-terminal residue" evidence="6">
    <location>
        <position position="771"/>
    </location>
</feature>
<dbReference type="GO" id="GO:0004519">
    <property type="term" value="F:endonuclease activity"/>
    <property type="evidence" value="ECO:0007669"/>
    <property type="project" value="UniProtKB-KW"/>
</dbReference>
<keyword evidence="1" id="KW-0808">Transferase</keyword>
<dbReference type="InterPro" id="IPR021109">
    <property type="entry name" value="Peptidase_aspartic_dom_sf"/>
</dbReference>
<organism evidence="6 7">
    <name type="scientific">Punica granatum</name>
    <name type="common">Pomegranate</name>
    <dbReference type="NCBI Taxonomy" id="22663"/>
    <lineage>
        <taxon>Eukaryota</taxon>
        <taxon>Viridiplantae</taxon>
        <taxon>Streptophyta</taxon>
        <taxon>Embryophyta</taxon>
        <taxon>Tracheophyta</taxon>
        <taxon>Spermatophyta</taxon>
        <taxon>Magnoliopsida</taxon>
        <taxon>eudicotyledons</taxon>
        <taxon>Gunneridae</taxon>
        <taxon>Pentapetalae</taxon>
        <taxon>rosids</taxon>
        <taxon>malvids</taxon>
        <taxon>Myrtales</taxon>
        <taxon>Lythraceae</taxon>
        <taxon>Punica</taxon>
    </lineage>
</organism>
<dbReference type="STRING" id="22663.A0A2I0JVT0"/>
<evidence type="ECO:0000313" key="7">
    <source>
        <dbReference type="Proteomes" id="UP000233551"/>
    </source>
</evidence>
<keyword evidence="7" id="KW-1185">Reference proteome</keyword>
<comment type="caution">
    <text evidence="6">The sequence shown here is derived from an EMBL/GenBank/DDBJ whole genome shotgun (WGS) entry which is preliminary data.</text>
</comment>
<dbReference type="InterPro" id="IPR043128">
    <property type="entry name" value="Rev_trsase/Diguanyl_cyclase"/>
</dbReference>
<dbReference type="InterPro" id="IPR043502">
    <property type="entry name" value="DNA/RNA_pol_sf"/>
</dbReference>
<evidence type="ECO:0000256" key="5">
    <source>
        <dbReference type="SAM" id="MobiDB-lite"/>
    </source>
</evidence>
<feature type="compositionally biased region" description="Low complexity" evidence="5">
    <location>
        <begin position="240"/>
        <end position="256"/>
    </location>
</feature>
<dbReference type="PANTHER" id="PTHR37984">
    <property type="entry name" value="PROTEIN CBG26694"/>
    <property type="match status" value="1"/>
</dbReference>
<feature type="region of interest" description="Disordered" evidence="5">
    <location>
        <begin position="240"/>
        <end position="289"/>
    </location>
</feature>
<accession>A0A2I0JVT0</accession>
<evidence type="ECO:0008006" key="8">
    <source>
        <dbReference type="Google" id="ProtNLM"/>
    </source>
</evidence>
<keyword evidence="2" id="KW-0548">Nucleotidyltransferase</keyword>
<protein>
    <recommendedName>
        <fullName evidence="8">Reverse transcriptase/retrotransposon-derived protein RNase H-like domain-containing protein</fullName>
    </recommendedName>
</protein>
<evidence type="ECO:0000256" key="1">
    <source>
        <dbReference type="ARBA" id="ARBA00022679"/>
    </source>
</evidence>
<dbReference type="InterPro" id="IPR050951">
    <property type="entry name" value="Retrovirus_Pol_polyprotein"/>
</dbReference>
<dbReference type="PANTHER" id="PTHR37984:SF5">
    <property type="entry name" value="PROTEIN NYNRIN-LIKE"/>
    <property type="match status" value="1"/>
</dbReference>
<dbReference type="Proteomes" id="UP000233551">
    <property type="component" value="Unassembled WGS sequence"/>
</dbReference>
<feature type="region of interest" description="Disordered" evidence="5">
    <location>
        <begin position="1"/>
        <end position="65"/>
    </location>
</feature>
<evidence type="ECO:0000256" key="2">
    <source>
        <dbReference type="ARBA" id="ARBA00022695"/>
    </source>
</evidence>
<evidence type="ECO:0000256" key="3">
    <source>
        <dbReference type="ARBA" id="ARBA00022722"/>
    </source>
</evidence>